<dbReference type="PROSITE" id="PS51318">
    <property type="entry name" value="TAT"/>
    <property type="match status" value="1"/>
</dbReference>
<dbReference type="InterPro" id="IPR006311">
    <property type="entry name" value="TAT_signal"/>
</dbReference>
<evidence type="ECO:0000313" key="1">
    <source>
        <dbReference type="EMBL" id="AHG92778.1"/>
    </source>
</evidence>
<sequence>MSAYDGRGDDRLGMHEPISRRDFVNGTLAAGAGMLLPNVLSMPLADDDWTGYGGVGDYARSNGNTYEVMSAAHAMRDGRYERSIASAVDTGETYDLAIVGGGISGLAAAVFFQKREGGRCLVLDNHPMFGGEAKRNEFLVDGQRVVAHQGSAIFLVPGKGGYTESFYDTIGMDRRAFEYQRWRGPDPEMPLAKSPYDQPRNYGFYFGPGFGVKPGVWVLDPWGRKLEGAPLSDAAKADLLRWRTVRDGGPRPKTEGDAISRQLDTITLEDLLIQRHGISRETVRTFLSPVEGGGYGLGPDALSGYCAYAIETEFPEDGDDALGDQMFPDGNAGFARLMVKTLVPEAFDGPRTVEAVWHDRVRFAALDRAGRPTRIRLGATVVRVQHAGDPTSASHVALTYAKGGRLFRVRARKVVMAGGSWTTKHVVHDLPQSHRDAYAQFYRSPCLMANVAVRNWRFLYRMGMTGCRWFGGLGDYLAVRKMPTLVGTDTFGPDSPTALTIKVLFARPGLPIGEQGSRGRAELFATSFAQYERAFREQLGDMFSAGGFDPRRDIAGIILNRWGHAYVNPQPGFFFGVDGKPAPRDVLRDRPHGRIAFANTDLAGAADHRNSIREADRAVRQLAGA</sequence>
<dbReference type="HOGENOM" id="CLU_431354_0_0_0"/>
<gene>
    <name evidence="1" type="ORF">J421_5243</name>
</gene>
<dbReference type="PANTHER" id="PTHR42923">
    <property type="entry name" value="PROTOPORPHYRINOGEN OXIDASE"/>
    <property type="match status" value="1"/>
</dbReference>
<dbReference type="AlphaFoldDB" id="W0RT80"/>
<dbReference type="InParanoid" id="W0RT80"/>
<dbReference type="KEGG" id="gba:J421_5243"/>
<proteinExistence type="predicted"/>
<dbReference type="Gene3D" id="3.50.50.60">
    <property type="entry name" value="FAD/NAD(P)-binding domain"/>
    <property type="match status" value="1"/>
</dbReference>
<geneLocation type="plasmid" evidence="1 2">
    <name>1</name>
</geneLocation>
<accession>W0RT80</accession>
<evidence type="ECO:0000313" key="2">
    <source>
        <dbReference type="Proteomes" id="UP000019151"/>
    </source>
</evidence>
<protein>
    <submittedName>
        <fullName evidence="1">FAD dependent oxidoreductase</fullName>
    </submittedName>
</protein>
<organism evidence="1 2">
    <name type="scientific">Gemmatirosa kalamazoonensis</name>
    <dbReference type="NCBI Taxonomy" id="861299"/>
    <lineage>
        <taxon>Bacteria</taxon>
        <taxon>Pseudomonadati</taxon>
        <taxon>Gemmatimonadota</taxon>
        <taxon>Gemmatimonadia</taxon>
        <taxon>Gemmatimonadales</taxon>
        <taxon>Gemmatimonadaceae</taxon>
        <taxon>Gemmatirosa</taxon>
    </lineage>
</organism>
<dbReference type="EMBL" id="CP007129">
    <property type="protein sequence ID" value="AHG92778.1"/>
    <property type="molecule type" value="Genomic_DNA"/>
</dbReference>
<keyword evidence="1" id="KW-0614">Plasmid</keyword>
<reference evidence="1 2" key="1">
    <citation type="journal article" date="2014" name="Genome Announc.">
        <title>Genome Sequence and Methylome of Soil Bacterium Gemmatirosa kalamazoonensis KBS708T, a Member of the Rarely Cultivated Gemmatimonadetes Phylum.</title>
        <authorList>
            <person name="Debruyn J.M."/>
            <person name="Radosevich M."/>
            <person name="Wommack K.E."/>
            <person name="Polson S.W."/>
            <person name="Hauser L.J."/>
            <person name="Fawaz M.N."/>
            <person name="Korlach J."/>
            <person name="Tsai Y.C."/>
        </authorList>
    </citation>
    <scope>NUCLEOTIDE SEQUENCE [LARGE SCALE GENOMIC DNA]</scope>
    <source>
        <strain evidence="1 2">KBS708</strain>
        <plasmid evidence="2">Plasmid 1</plasmid>
    </source>
</reference>
<dbReference type="RefSeq" id="WP_025414105.1">
    <property type="nucleotide sequence ID" value="NZ_CP007129.1"/>
</dbReference>
<name>W0RT80_9BACT</name>
<dbReference type="GO" id="GO:0016491">
    <property type="term" value="F:oxidoreductase activity"/>
    <property type="evidence" value="ECO:0007669"/>
    <property type="project" value="TreeGrafter"/>
</dbReference>
<dbReference type="Proteomes" id="UP000019151">
    <property type="component" value="Plasmid 1"/>
</dbReference>
<dbReference type="InterPro" id="IPR050464">
    <property type="entry name" value="Zeta_carotene_desat/Oxidored"/>
</dbReference>
<dbReference type="InterPro" id="IPR036188">
    <property type="entry name" value="FAD/NAD-bd_sf"/>
</dbReference>
<dbReference type="SUPFAM" id="SSF51905">
    <property type="entry name" value="FAD/NAD(P)-binding domain"/>
    <property type="match status" value="1"/>
</dbReference>
<dbReference type="Pfam" id="PF13450">
    <property type="entry name" value="NAD_binding_8"/>
    <property type="match status" value="1"/>
</dbReference>
<keyword evidence="2" id="KW-1185">Reference proteome</keyword>
<dbReference type="PATRIC" id="fig|861299.3.peg.5301"/>